<feature type="compositionally biased region" description="Basic and acidic residues" evidence="1">
    <location>
        <begin position="9"/>
        <end position="20"/>
    </location>
</feature>
<keyword evidence="3" id="KW-1185">Reference proteome</keyword>
<name>A0AAV5K0V9_9ROSI</name>
<reference evidence="2 3" key="1">
    <citation type="journal article" date="2021" name="Commun. Biol.">
        <title>The genome of Shorea leprosula (Dipterocarpaceae) highlights the ecological relevance of drought in aseasonal tropical rainforests.</title>
        <authorList>
            <person name="Ng K.K.S."/>
            <person name="Kobayashi M.J."/>
            <person name="Fawcett J.A."/>
            <person name="Hatakeyama M."/>
            <person name="Paape T."/>
            <person name="Ng C.H."/>
            <person name="Ang C.C."/>
            <person name="Tnah L.H."/>
            <person name="Lee C.T."/>
            <person name="Nishiyama T."/>
            <person name="Sese J."/>
            <person name="O'Brien M.J."/>
            <person name="Copetti D."/>
            <person name="Mohd Noor M.I."/>
            <person name="Ong R.C."/>
            <person name="Putra M."/>
            <person name="Sireger I.Z."/>
            <person name="Indrioko S."/>
            <person name="Kosugi Y."/>
            <person name="Izuno A."/>
            <person name="Isagi Y."/>
            <person name="Lee S.L."/>
            <person name="Shimizu K.K."/>
        </authorList>
    </citation>
    <scope>NUCLEOTIDE SEQUENCE [LARGE SCALE GENOMIC DNA]</scope>
    <source>
        <strain evidence="2">214</strain>
    </source>
</reference>
<feature type="region of interest" description="Disordered" evidence="1">
    <location>
        <begin position="1"/>
        <end position="30"/>
    </location>
</feature>
<accession>A0AAV5K0V9</accession>
<organism evidence="2 3">
    <name type="scientific">Rubroshorea leprosula</name>
    <dbReference type="NCBI Taxonomy" id="152421"/>
    <lineage>
        <taxon>Eukaryota</taxon>
        <taxon>Viridiplantae</taxon>
        <taxon>Streptophyta</taxon>
        <taxon>Embryophyta</taxon>
        <taxon>Tracheophyta</taxon>
        <taxon>Spermatophyta</taxon>
        <taxon>Magnoliopsida</taxon>
        <taxon>eudicotyledons</taxon>
        <taxon>Gunneridae</taxon>
        <taxon>Pentapetalae</taxon>
        <taxon>rosids</taxon>
        <taxon>malvids</taxon>
        <taxon>Malvales</taxon>
        <taxon>Dipterocarpaceae</taxon>
        <taxon>Rubroshorea</taxon>
    </lineage>
</organism>
<sequence length="58" mass="6464">MSEAFSGPRRKDERHEEAAKGAHKLKGHAHNKEKILPFQILASHNVAKVLSSNKTEFG</sequence>
<protein>
    <submittedName>
        <fullName evidence="2">Uncharacterized protein</fullName>
    </submittedName>
</protein>
<gene>
    <name evidence="2" type="ORF">SLEP1_g30659</name>
</gene>
<dbReference type="AlphaFoldDB" id="A0AAV5K0V9"/>
<evidence type="ECO:0000313" key="2">
    <source>
        <dbReference type="EMBL" id="GKV20558.1"/>
    </source>
</evidence>
<dbReference type="EMBL" id="BPVZ01000055">
    <property type="protein sequence ID" value="GKV20558.1"/>
    <property type="molecule type" value="Genomic_DNA"/>
</dbReference>
<dbReference type="Proteomes" id="UP001054252">
    <property type="component" value="Unassembled WGS sequence"/>
</dbReference>
<evidence type="ECO:0000313" key="3">
    <source>
        <dbReference type="Proteomes" id="UP001054252"/>
    </source>
</evidence>
<comment type="caution">
    <text evidence="2">The sequence shown here is derived from an EMBL/GenBank/DDBJ whole genome shotgun (WGS) entry which is preliminary data.</text>
</comment>
<proteinExistence type="predicted"/>
<evidence type="ECO:0000256" key="1">
    <source>
        <dbReference type="SAM" id="MobiDB-lite"/>
    </source>
</evidence>